<name>A0A5T2CAL2_CAMJU</name>
<protein>
    <submittedName>
        <fullName evidence="1">Uncharacterized protein</fullName>
    </submittedName>
</protein>
<reference evidence="1" key="1">
    <citation type="submission" date="2018-08" db="EMBL/GenBank/DDBJ databases">
        <authorList>
            <consortium name="NARMS: The National Antimicrobial Resistance Monitoring System"/>
        </authorList>
    </citation>
    <scope>NUCLEOTIDE SEQUENCE</scope>
    <source>
        <strain evidence="1">FSIS21821905</strain>
    </source>
</reference>
<dbReference type="EMBL" id="AACTEJ010000001">
    <property type="protein sequence ID" value="EAM0210669.1"/>
    <property type="molecule type" value="Genomic_DNA"/>
</dbReference>
<gene>
    <name evidence="1" type="ORF">D1130_00380</name>
</gene>
<organism evidence="1">
    <name type="scientific">Campylobacter jejuni</name>
    <dbReference type="NCBI Taxonomy" id="197"/>
    <lineage>
        <taxon>Bacteria</taxon>
        <taxon>Pseudomonadati</taxon>
        <taxon>Campylobacterota</taxon>
        <taxon>Epsilonproteobacteria</taxon>
        <taxon>Campylobacterales</taxon>
        <taxon>Campylobacteraceae</taxon>
        <taxon>Campylobacter</taxon>
    </lineage>
</organism>
<sequence length="87" mass="10411">MQKINENFEKEKERKKDLKFNKFQTTSHEIFTIKTPENEDVEVELACTAGLIQTSQIDYGEFVRKEFLYKCFPVTWNDFLKLNNIVK</sequence>
<proteinExistence type="predicted"/>
<evidence type="ECO:0000313" key="1">
    <source>
        <dbReference type="EMBL" id="EAM0210669.1"/>
    </source>
</evidence>
<dbReference type="AlphaFoldDB" id="A0A5T2CAL2"/>
<accession>A0A5T2CAL2</accession>
<comment type="caution">
    <text evidence="1">The sequence shown here is derived from an EMBL/GenBank/DDBJ whole genome shotgun (WGS) entry which is preliminary data.</text>
</comment>